<organism evidence="1 2">
    <name type="scientific">Smallanthus sonchifolius</name>
    <dbReference type="NCBI Taxonomy" id="185202"/>
    <lineage>
        <taxon>Eukaryota</taxon>
        <taxon>Viridiplantae</taxon>
        <taxon>Streptophyta</taxon>
        <taxon>Embryophyta</taxon>
        <taxon>Tracheophyta</taxon>
        <taxon>Spermatophyta</taxon>
        <taxon>Magnoliopsida</taxon>
        <taxon>eudicotyledons</taxon>
        <taxon>Gunneridae</taxon>
        <taxon>Pentapetalae</taxon>
        <taxon>asterids</taxon>
        <taxon>campanulids</taxon>
        <taxon>Asterales</taxon>
        <taxon>Asteraceae</taxon>
        <taxon>Asteroideae</taxon>
        <taxon>Heliantheae alliance</taxon>
        <taxon>Millerieae</taxon>
        <taxon>Smallanthus</taxon>
    </lineage>
</organism>
<comment type="caution">
    <text evidence="1">The sequence shown here is derived from an EMBL/GenBank/DDBJ whole genome shotgun (WGS) entry which is preliminary data.</text>
</comment>
<gene>
    <name evidence="1" type="ORF">L1987_04122</name>
</gene>
<dbReference type="EMBL" id="CM042018">
    <property type="protein sequence ID" value="KAI3829990.1"/>
    <property type="molecule type" value="Genomic_DNA"/>
</dbReference>
<name>A0ACB9KCQ9_9ASTR</name>
<reference evidence="2" key="1">
    <citation type="journal article" date="2022" name="Mol. Ecol. Resour.">
        <title>The genomes of chicory, endive, great burdock and yacon provide insights into Asteraceae palaeo-polyploidization history and plant inulin production.</title>
        <authorList>
            <person name="Fan W."/>
            <person name="Wang S."/>
            <person name="Wang H."/>
            <person name="Wang A."/>
            <person name="Jiang F."/>
            <person name="Liu H."/>
            <person name="Zhao H."/>
            <person name="Xu D."/>
            <person name="Zhang Y."/>
        </authorList>
    </citation>
    <scope>NUCLEOTIDE SEQUENCE [LARGE SCALE GENOMIC DNA]</scope>
    <source>
        <strain evidence="2">cv. Yunnan</strain>
    </source>
</reference>
<reference evidence="1 2" key="2">
    <citation type="journal article" date="2022" name="Mol. Ecol. Resour.">
        <title>The genomes of chicory, endive, great burdock and yacon provide insights into Asteraceae paleo-polyploidization history and plant inulin production.</title>
        <authorList>
            <person name="Fan W."/>
            <person name="Wang S."/>
            <person name="Wang H."/>
            <person name="Wang A."/>
            <person name="Jiang F."/>
            <person name="Liu H."/>
            <person name="Zhao H."/>
            <person name="Xu D."/>
            <person name="Zhang Y."/>
        </authorList>
    </citation>
    <scope>NUCLEOTIDE SEQUENCE [LARGE SCALE GENOMIC DNA]</scope>
    <source>
        <strain evidence="2">cv. Yunnan</strain>
        <tissue evidence="1">Leaves</tissue>
    </source>
</reference>
<keyword evidence="2" id="KW-1185">Reference proteome</keyword>
<proteinExistence type="predicted"/>
<dbReference type="Proteomes" id="UP001056120">
    <property type="component" value="Linkage Group LG01"/>
</dbReference>
<evidence type="ECO:0000313" key="1">
    <source>
        <dbReference type="EMBL" id="KAI3829990.1"/>
    </source>
</evidence>
<protein>
    <submittedName>
        <fullName evidence="1">Uncharacterized protein</fullName>
    </submittedName>
</protein>
<accession>A0ACB9KCQ9</accession>
<evidence type="ECO:0000313" key="2">
    <source>
        <dbReference type="Proteomes" id="UP001056120"/>
    </source>
</evidence>
<sequence>MEEAPETVAATSPAPAPSPPSQVLNIFQFQDHDGLEANRLWSDLEAVDTSEEDGVDWVVDDGFLVHRR</sequence>